<reference evidence="1" key="1">
    <citation type="submission" date="2018-02" db="EMBL/GenBank/DDBJ databases">
        <title>Rhizophora mucronata_Transcriptome.</title>
        <authorList>
            <person name="Meera S.P."/>
            <person name="Sreeshan A."/>
            <person name="Augustine A."/>
        </authorList>
    </citation>
    <scope>NUCLEOTIDE SEQUENCE</scope>
    <source>
        <tissue evidence="1">Leaf</tissue>
    </source>
</reference>
<name>A0A2P2KDL9_RHIMU</name>
<proteinExistence type="predicted"/>
<evidence type="ECO:0000313" key="1">
    <source>
        <dbReference type="EMBL" id="MBX03809.1"/>
    </source>
</evidence>
<protein>
    <submittedName>
        <fullName evidence="1">Uncharacterized protein</fullName>
    </submittedName>
</protein>
<accession>A0A2P2KDL9</accession>
<dbReference type="AlphaFoldDB" id="A0A2P2KDL9"/>
<sequence length="53" mass="5969">MFIFTTNQKKKQPSGKNNQFPDKIVLADLCVNNLAGTISLRIDDHAPQICPHF</sequence>
<dbReference type="EMBL" id="GGEC01023325">
    <property type="protein sequence ID" value="MBX03809.1"/>
    <property type="molecule type" value="Transcribed_RNA"/>
</dbReference>
<organism evidence="1">
    <name type="scientific">Rhizophora mucronata</name>
    <name type="common">Asiatic mangrove</name>
    <dbReference type="NCBI Taxonomy" id="61149"/>
    <lineage>
        <taxon>Eukaryota</taxon>
        <taxon>Viridiplantae</taxon>
        <taxon>Streptophyta</taxon>
        <taxon>Embryophyta</taxon>
        <taxon>Tracheophyta</taxon>
        <taxon>Spermatophyta</taxon>
        <taxon>Magnoliopsida</taxon>
        <taxon>eudicotyledons</taxon>
        <taxon>Gunneridae</taxon>
        <taxon>Pentapetalae</taxon>
        <taxon>rosids</taxon>
        <taxon>fabids</taxon>
        <taxon>Malpighiales</taxon>
        <taxon>Rhizophoraceae</taxon>
        <taxon>Rhizophora</taxon>
    </lineage>
</organism>